<name>A0ABQ1HC06_9FLAO</name>
<evidence type="ECO:0000313" key="2">
    <source>
        <dbReference type="EMBL" id="GGA69821.1"/>
    </source>
</evidence>
<keyword evidence="1" id="KW-0472">Membrane</keyword>
<sequence length="182" mass="20771">MQVIFFIIGIIGLVMFFFGGKMLLQKYRSKIIGELKITENEINFEKSGLYSICVVGGGYANNQGNFEAIITNNETELDTIEKDLKFKFRHKGKLATEFYQFEIENPGIHKIVFKNVEDLEVKESMLVSKRLFQKKSPMEKIGFIVKESSSSTKFIIGLLMTVFGFNIAGWGIILAFNPQIFK</sequence>
<keyword evidence="1" id="KW-0812">Transmembrane</keyword>
<feature type="transmembrane region" description="Helical" evidence="1">
    <location>
        <begin position="154"/>
        <end position="176"/>
    </location>
</feature>
<organism evidence="2 3">
    <name type="scientific">Flavobacterium palustre</name>
    <dbReference type="NCBI Taxonomy" id="1476463"/>
    <lineage>
        <taxon>Bacteria</taxon>
        <taxon>Pseudomonadati</taxon>
        <taxon>Bacteroidota</taxon>
        <taxon>Flavobacteriia</taxon>
        <taxon>Flavobacteriales</taxon>
        <taxon>Flavobacteriaceae</taxon>
        <taxon>Flavobacterium</taxon>
    </lineage>
</organism>
<evidence type="ECO:0000313" key="3">
    <source>
        <dbReference type="Proteomes" id="UP000658793"/>
    </source>
</evidence>
<keyword evidence="1" id="KW-1133">Transmembrane helix</keyword>
<accession>A0ABQ1HC06</accession>
<reference evidence="3" key="1">
    <citation type="journal article" date="2019" name="Int. J. Syst. Evol. Microbiol.">
        <title>The Global Catalogue of Microorganisms (GCM) 10K type strain sequencing project: providing services to taxonomists for standard genome sequencing and annotation.</title>
        <authorList>
            <consortium name="The Broad Institute Genomics Platform"/>
            <consortium name="The Broad Institute Genome Sequencing Center for Infectious Disease"/>
            <person name="Wu L."/>
            <person name="Ma J."/>
        </authorList>
    </citation>
    <scope>NUCLEOTIDE SEQUENCE [LARGE SCALE GENOMIC DNA]</scope>
    <source>
        <strain evidence="3">CGMCC 1.12811</strain>
    </source>
</reference>
<protein>
    <recommendedName>
        <fullName evidence="4">DUF3592 domain-containing protein</fullName>
    </recommendedName>
</protein>
<dbReference type="EMBL" id="BMGA01000001">
    <property type="protein sequence ID" value="GGA69821.1"/>
    <property type="molecule type" value="Genomic_DNA"/>
</dbReference>
<proteinExistence type="predicted"/>
<feature type="transmembrane region" description="Helical" evidence="1">
    <location>
        <begin position="6"/>
        <end position="24"/>
    </location>
</feature>
<evidence type="ECO:0008006" key="4">
    <source>
        <dbReference type="Google" id="ProtNLM"/>
    </source>
</evidence>
<dbReference type="RefSeq" id="WP_188492697.1">
    <property type="nucleotide sequence ID" value="NZ_BMGA01000001.1"/>
</dbReference>
<evidence type="ECO:0000256" key="1">
    <source>
        <dbReference type="SAM" id="Phobius"/>
    </source>
</evidence>
<dbReference type="Proteomes" id="UP000658793">
    <property type="component" value="Unassembled WGS sequence"/>
</dbReference>
<comment type="caution">
    <text evidence="2">The sequence shown here is derived from an EMBL/GenBank/DDBJ whole genome shotgun (WGS) entry which is preliminary data.</text>
</comment>
<gene>
    <name evidence="2" type="ORF">GCM10008015_08230</name>
</gene>
<keyword evidence="3" id="KW-1185">Reference proteome</keyword>